<keyword evidence="1" id="KW-1133">Transmembrane helix</keyword>
<dbReference type="EMBL" id="JBFCZG010000009">
    <property type="protein sequence ID" value="KAL3418651.1"/>
    <property type="molecule type" value="Genomic_DNA"/>
</dbReference>
<sequence>MATLSSRQSLSIVVIVYFTPILIAALWICVSRGLGQQFGWLYLSILALARIVGSSLQLAARQDGSDGLSTTARAISSSGLAALILVMLELILKIGNDYYEREWTPRITWRLLHLSQWAAFILSVVGIASGNERLSKAALIIMATIFAVLSFISVATFILAIPAYILIWSCDQTFGDDEDTSDLLGERERVFTILVCTVPFLTVRVTYGLLDMFVTRGSTFGGSQPNVVALGLMQYMMECIVATLYITAGFLVASWRKKVLDEENQTQMTMSKDNNYQADISSLQPSGVQ</sequence>
<dbReference type="Pfam" id="PF24800">
    <property type="entry name" value="DUF7702"/>
    <property type="match status" value="1"/>
</dbReference>
<feature type="domain" description="DUF7702" evidence="2">
    <location>
        <begin position="4"/>
        <end position="252"/>
    </location>
</feature>
<feature type="transmembrane region" description="Helical" evidence="1">
    <location>
        <begin position="190"/>
        <end position="214"/>
    </location>
</feature>
<feature type="transmembrane region" description="Helical" evidence="1">
    <location>
        <begin position="40"/>
        <end position="60"/>
    </location>
</feature>
<gene>
    <name evidence="3" type="ORF">PVAG01_10367</name>
</gene>
<dbReference type="Proteomes" id="UP001629113">
    <property type="component" value="Unassembled WGS sequence"/>
</dbReference>
<reference evidence="3 4" key="1">
    <citation type="submission" date="2024-06" db="EMBL/GenBank/DDBJ databases">
        <title>Complete genome of Phlyctema vagabunda strain 19-DSS-EL-015.</title>
        <authorList>
            <person name="Fiorenzani C."/>
        </authorList>
    </citation>
    <scope>NUCLEOTIDE SEQUENCE [LARGE SCALE GENOMIC DNA]</scope>
    <source>
        <strain evidence="3 4">19-DSS-EL-015</strain>
    </source>
</reference>
<dbReference type="InterPro" id="IPR056119">
    <property type="entry name" value="DUF7702"/>
</dbReference>
<evidence type="ECO:0000256" key="1">
    <source>
        <dbReference type="SAM" id="Phobius"/>
    </source>
</evidence>
<keyword evidence="1" id="KW-0812">Transmembrane</keyword>
<dbReference type="PANTHER" id="PTHR42109">
    <property type="entry name" value="UNPLACED GENOMIC SCAFFOLD UM_SCAF_CONTIG_1.265, WHOLE GENOME SHOTGUN SEQUENCE"/>
    <property type="match status" value="1"/>
</dbReference>
<accession>A0ABR4P5Q4</accession>
<name>A0ABR4P5Q4_9HELO</name>
<comment type="caution">
    <text evidence="3">The sequence shown here is derived from an EMBL/GenBank/DDBJ whole genome shotgun (WGS) entry which is preliminary data.</text>
</comment>
<feature type="transmembrane region" description="Helical" evidence="1">
    <location>
        <begin position="107"/>
        <end position="127"/>
    </location>
</feature>
<feature type="transmembrane region" description="Helical" evidence="1">
    <location>
        <begin position="12"/>
        <end position="34"/>
    </location>
</feature>
<dbReference type="PANTHER" id="PTHR42109:SF2">
    <property type="entry name" value="INTEGRAL MEMBRANE PROTEIN"/>
    <property type="match status" value="1"/>
</dbReference>
<evidence type="ECO:0000259" key="2">
    <source>
        <dbReference type="Pfam" id="PF24800"/>
    </source>
</evidence>
<keyword evidence="1" id="KW-0472">Membrane</keyword>
<feature type="transmembrane region" description="Helical" evidence="1">
    <location>
        <begin position="72"/>
        <end position="95"/>
    </location>
</feature>
<feature type="transmembrane region" description="Helical" evidence="1">
    <location>
        <begin position="235"/>
        <end position="255"/>
    </location>
</feature>
<keyword evidence="4" id="KW-1185">Reference proteome</keyword>
<protein>
    <recommendedName>
        <fullName evidence="2">DUF7702 domain-containing protein</fullName>
    </recommendedName>
</protein>
<feature type="transmembrane region" description="Helical" evidence="1">
    <location>
        <begin position="139"/>
        <end position="167"/>
    </location>
</feature>
<evidence type="ECO:0000313" key="3">
    <source>
        <dbReference type="EMBL" id="KAL3418651.1"/>
    </source>
</evidence>
<proteinExistence type="predicted"/>
<evidence type="ECO:0000313" key="4">
    <source>
        <dbReference type="Proteomes" id="UP001629113"/>
    </source>
</evidence>
<organism evidence="3 4">
    <name type="scientific">Phlyctema vagabunda</name>
    <dbReference type="NCBI Taxonomy" id="108571"/>
    <lineage>
        <taxon>Eukaryota</taxon>
        <taxon>Fungi</taxon>
        <taxon>Dikarya</taxon>
        <taxon>Ascomycota</taxon>
        <taxon>Pezizomycotina</taxon>
        <taxon>Leotiomycetes</taxon>
        <taxon>Helotiales</taxon>
        <taxon>Dermateaceae</taxon>
        <taxon>Phlyctema</taxon>
    </lineage>
</organism>